<organism evidence="3 4">
    <name type="scientific">Bifidobacterium subtile</name>
    <dbReference type="NCBI Taxonomy" id="77635"/>
    <lineage>
        <taxon>Bacteria</taxon>
        <taxon>Bacillati</taxon>
        <taxon>Actinomycetota</taxon>
        <taxon>Actinomycetes</taxon>
        <taxon>Bifidobacteriales</taxon>
        <taxon>Bifidobacteriaceae</taxon>
        <taxon>Bifidobacterium</taxon>
    </lineage>
</organism>
<dbReference type="GO" id="GO:0090614">
    <property type="term" value="F:5'-methylthioadenosine deaminase activity"/>
    <property type="evidence" value="ECO:0007669"/>
    <property type="project" value="UniProtKB-EC"/>
</dbReference>
<evidence type="ECO:0000256" key="1">
    <source>
        <dbReference type="ARBA" id="ARBA00022801"/>
    </source>
</evidence>
<dbReference type="eggNOG" id="COG0402">
    <property type="taxonomic scope" value="Bacteria"/>
</dbReference>
<evidence type="ECO:0000313" key="3">
    <source>
        <dbReference type="EMBL" id="KFJ03769.1"/>
    </source>
</evidence>
<keyword evidence="1 3" id="KW-0378">Hydrolase</keyword>
<dbReference type="EC" id="3.5.4.28" evidence="3"/>
<dbReference type="Pfam" id="PF01979">
    <property type="entry name" value="Amidohydro_1"/>
    <property type="match status" value="1"/>
</dbReference>
<name>A0A087E7L8_9BIFI</name>
<dbReference type="GO" id="GO:0050270">
    <property type="term" value="F:S-adenosylhomocysteine deaminase activity"/>
    <property type="evidence" value="ECO:0007669"/>
    <property type="project" value="UniProtKB-EC"/>
</dbReference>
<keyword evidence="4" id="KW-1185">Reference proteome</keyword>
<dbReference type="InterPro" id="IPR011059">
    <property type="entry name" value="Metal-dep_hydrolase_composite"/>
</dbReference>
<feature type="domain" description="Amidohydrolase-related" evidence="2">
    <location>
        <begin position="93"/>
        <end position="470"/>
    </location>
</feature>
<evidence type="ECO:0000259" key="2">
    <source>
        <dbReference type="Pfam" id="PF01979"/>
    </source>
</evidence>
<dbReference type="NCBIfam" id="TIGR02022">
    <property type="entry name" value="hutF"/>
    <property type="match status" value="1"/>
</dbReference>
<dbReference type="Gene3D" id="2.30.40.10">
    <property type="entry name" value="Urease, subunit C, domain 1"/>
    <property type="match status" value="1"/>
</dbReference>
<dbReference type="Proteomes" id="UP000029055">
    <property type="component" value="Unassembled WGS sequence"/>
</dbReference>
<dbReference type="SUPFAM" id="SSF51556">
    <property type="entry name" value="Metallo-dependent hydrolases"/>
    <property type="match status" value="1"/>
</dbReference>
<dbReference type="PANTHER" id="PTHR43794">
    <property type="entry name" value="AMINOHYDROLASE SSNA-RELATED"/>
    <property type="match status" value="1"/>
</dbReference>
<dbReference type="EMBL" id="JGZR01000006">
    <property type="protein sequence ID" value="KFJ03769.1"/>
    <property type="molecule type" value="Genomic_DNA"/>
</dbReference>
<comment type="caution">
    <text evidence="3">The sequence shown here is derived from an EMBL/GenBank/DDBJ whole genome shotgun (WGS) entry which is preliminary data.</text>
</comment>
<evidence type="ECO:0000313" key="4">
    <source>
        <dbReference type="Proteomes" id="UP000029055"/>
    </source>
</evidence>
<dbReference type="InterPro" id="IPR006680">
    <property type="entry name" value="Amidohydro-rel"/>
</dbReference>
<dbReference type="NCBIfam" id="NF006681">
    <property type="entry name" value="PRK09229.1-2"/>
    <property type="match status" value="1"/>
</dbReference>
<dbReference type="Gene3D" id="3.20.20.140">
    <property type="entry name" value="Metal-dependent hydrolases"/>
    <property type="match status" value="1"/>
</dbReference>
<dbReference type="EC" id="3.5.4.31" evidence="3"/>
<dbReference type="InterPro" id="IPR032466">
    <property type="entry name" value="Metal_Hydrolase"/>
</dbReference>
<proteinExistence type="predicted"/>
<dbReference type="SUPFAM" id="SSF51338">
    <property type="entry name" value="Composite domain of metallo-dependent hydrolases"/>
    <property type="match status" value="1"/>
</dbReference>
<dbReference type="PANTHER" id="PTHR43794:SF11">
    <property type="entry name" value="AMIDOHYDROLASE-RELATED DOMAIN-CONTAINING PROTEIN"/>
    <property type="match status" value="1"/>
</dbReference>
<gene>
    <name evidence="3" type="ORF">BISU_0246</name>
</gene>
<dbReference type="RefSeq" id="WP_024463088.1">
    <property type="nucleotide sequence ID" value="NZ_CP062939.1"/>
</dbReference>
<reference evidence="3 4" key="1">
    <citation type="submission" date="2014-03" db="EMBL/GenBank/DDBJ databases">
        <title>Genomics of Bifidobacteria.</title>
        <authorList>
            <person name="Ventura M."/>
            <person name="Milani C."/>
            <person name="Lugli G.A."/>
        </authorList>
    </citation>
    <scope>NUCLEOTIDE SEQUENCE [LARGE SCALE GENOMIC DNA]</scope>
    <source>
        <strain evidence="3 4">LMG 11597</strain>
    </source>
</reference>
<dbReference type="AlphaFoldDB" id="A0A087E7L8"/>
<accession>A0A087E7L8</accession>
<dbReference type="STRING" id="77635.BISU_0246"/>
<sequence>MNNYSDNREHAVQPIAGTANSSDVIVTANNTNIPSVANGTSRAGTTYWTPLCWTSNGIEHDVRIVTEANGLIGAVRSGAAYDPSDIRLEGLTIPGAANCHSHTFHRALRGIDFAGGNFWSWRDTMYAIASRLTPDLYFRYAKAVYTEMLLAGYTTVAEFHYIHHQLSGQSYNDPNAMGKALIAAAQEVGIRLTLLDTCYLHADVAGSPLNAKQQRFSDQSPEAWLERVAALERNLDDAQRQTIRIGAAAHSVRACSPQDARIIADWSRESLALGAEPRPVHIHLSEQVAENKDCLRHSGMTPAALMQTIGFWGGNACAVHATHLTADDITLLAASGASVAFCPTTEANLADGIGPAAAMRDAGIKLCIGSDENVRIDPFEEIRQLDAHERLLSGRRDAFSCAELVNIMTANGQRSCGWKNAGSVQENALADFVTLDIANSPRIAGADLQNIPFVASASDVRYVVVGGKLVVNQGMHAAEASAREIALLTKQLRD</sequence>
<dbReference type="OrthoDB" id="3204583at2"/>
<dbReference type="InterPro" id="IPR010252">
    <property type="entry name" value="HutF"/>
</dbReference>
<protein>
    <submittedName>
        <fullName evidence="3">Formiminoglutamate deiminase</fullName>
        <ecNumber evidence="3">3.5.4.28</ecNumber>
        <ecNumber evidence="3">3.5.4.31</ecNumber>
    </submittedName>
</protein>
<dbReference type="InterPro" id="IPR050287">
    <property type="entry name" value="MTA/SAH_deaminase"/>
</dbReference>